<feature type="compositionally biased region" description="Polar residues" evidence="1">
    <location>
        <begin position="318"/>
        <end position="330"/>
    </location>
</feature>
<organism evidence="3 4">
    <name type="scientific">Timema podura</name>
    <name type="common">Walking stick</name>
    <dbReference type="NCBI Taxonomy" id="61482"/>
    <lineage>
        <taxon>Eukaryota</taxon>
        <taxon>Metazoa</taxon>
        <taxon>Ecdysozoa</taxon>
        <taxon>Arthropoda</taxon>
        <taxon>Hexapoda</taxon>
        <taxon>Insecta</taxon>
        <taxon>Pterygota</taxon>
        <taxon>Neoptera</taxon>
        <taxon>Polyneoptera</taxon>
        <taxon>Phasmatodea</taxon>
        <taxon>Timematodea</taxon>
        <taxon>Timematoidea</taxon>
        <taxon>Timematidae</taxon>
        <taxon>Timema</taxon>
    </lineage>
</organism>
<dbReference type="PANTHER" id="PTHR34761">
    <property type="entry name" value="NUCLEOLUS AND NEURAL PROGENITOR PROTEIN"/>
    <property type="match status" value="1"/>
</dbReference>
<proteinExistence type="predicted"/>
<gene>
    <name evidence="3" type="ORF">TPAB3V08_LOCUS1343</name>
</gene>
<comment type="caution">
    <text evidence="3">The sequence shown here is derived from an EMBL/GenBank/DDBJ whole genome shotgun (WGS) entry which is preliminary data.</text>
</comment>
<protein>
    <recommendedName>
        <fullName evidence="2">Nucleolus and neural progenitor protein-like N-terminal domain-containing protein</fullName>
    </recommendedName>
</protein>
<evidence type="ECO:0000313" key="4">
    <source>
        <dbReference type="Proteomes" id="UP001153148"/>
    </source>
</evidence>
<evidence type="ECO:0000259" key="2">
    <source>
        <dbReference type="Pfam" id="PF14780"/>
    </source>
</evidence>
<feature type="region of interest" description="Disordered" evidence="1">
    <location>
        <begin position="318"/>
        <end position="345"/>
    </location>
</feature>
<evidence type="ECO:0000313" key="3">
    <source>
        <dbReference type="EMBL" id="CAG2054310.1"/>
    </source>
</evidence>
<dbReference type="Pfam" id="PF14780">
    <property type="entry name" value="NEPRO_N"/>
    <property type="match status" value="1"/>
</dbReference>
<dbReference type="PANTHER" id="PTHR34761:SF1">
    <property type="entry name" value="NUCLEOLUS AND NEURAL PROGENITOR PROTEIN"/>
    <property type="match status" value="1"/>
</dbReference>
<sequence length="477" mass="53900">MVGLLLWNQRDLPPPPNYTHRTNIKQLRNICNQIVFVLNDLKILHDEGAILSRGLYRIKSKQRNDKSFKMVEKVNQGLKRYLGLNLLGVVSNFVPPDPEFSDMEAYLPSRQMLEFVLVRIQSFARLFCHVVRCCEQAALYLKMKLGRGHMWVVALLFFAQVSRIWAYSRFLARSSCEWYRSLLAFHQVLPRSPMPWLPPDYELPTDLAQWLDARWLTETSITQSAHNRAVNTQKIFDLINLIDEDDSDTELTEFEQLEEIKPEITDEHSRQASVPSLDQSMGIKLAHILTVNNDGLSNIGGEAGAPAFGNIMNKTTNQVSKKQMRQNSLPTPRDSMNRHQVPDSADIGAPDEVTVLSSGVCEQVQNLGRYTSYKLWERAGDNFSSLEGREAVESTGNQPAGAVGLRLAIRPHLRGGRVGNNLPCTTSWDFKPCEVTTTGKTEFLHPVSHENNALDHAANEAGMIQSFAERLTHSLPH</sequence>
<dbReference type="InterPro" id="IPR052835">
    <property type="entry name" value="Nepro"/>
</dbReference>
<dbReference type="Proteomes" id="UP001153148">
    <property type="component" value="Unassembled WGS sequence"/>
</dbReference>
<feature type="domain" description="Nucleolus and neural progenitor protein-like N-terminal" evidence="2">
    <location>
        <begin position="7"/>
        <end position="182"/>
    </location>
</feature>
<accession>A0ABN7NLE1</accession>
<keyword evidence="4" id="KW-1185">Reference proteome</keyword>
<dbReference type="InterPro" id="IPR027951">
    <property type="entry name" value="Nepro_N"/>
</dbReference>
<evidence type="ECO:0000256" key="1">
    <source>
        <dbReference type="SAM" id="MobiDB-lite"/>
    </source>
</evidence>
<reference evidence="3" key="1">
    <citation type="submission" date="2021-03" db="EMBL/GenBank/DDBJ databases">
        <authorList>
            <person name="Tran Van P."/>
        </authorList>
    </citation>
    <scope>NUCLEOTIDE SEQUENCE</scope>
</reference>
<name>A0ABN7NLE1_TIMPD</name>
<dbReference type="EMBL" id="CAJPIN010001203">
    <property type="protein sequence ID" value="CAG2054310.1"/>
    <property type="molecule type" value="Genomic_DNA"/>
</dbReference>